<evidence type="ECO:0000313" key="2">
    <source>
        <dbReference type="WBParaSite" id="SSTP_0000677100.1"/>
    </source>
</evidence>
<reference evidence="2" key="1">
    <citation type="submission" date="2015-08" db="UniProtKB">
        <authorList>
            <consortium name="WormBaseParasite"/>
        </authorList>
    </citation>
    <scope>IDENTIFICATION</scope>
</reference>
<evidence type="ECO:0000256" key="1">
    <source>
        <dbReference type="SAM" id="MobiDB-lite"/>
    </source>
</evidence>
<feature type="region of interest" description="Disordered" evidence="1">
    <location>
        <begin position="34"/>
        <end position="70"/>
    </location>
</feature>
<protein>
    <submittedName>
        <fullName evidence="2">Uncharacterized protein</fullName>
    </submittedName>
</protein>
<name>A0A0K0EB99_STRER</name>
<dbReference type="AlphaFoldDB" id="A0A0K0EB99"/>
<dbReference type="WBParaSite" id="SSTP_0000677100.1">
    <property type="protein sequence ID" value="SSTP_0000677100.1"/>
    <property type="gene ID" value="SSTP_0000677100"/>
</dbReference>
<feature type="compositionally biased region" description="Basic and acidic residues" evidence="1">
    <location>
        <begin position="48"/>
        <end position="70"/>
    </location>
</feature>
<organism evidence="2">
    <name type="scientific">Strongyloides stercoralis</name>
    <name type="common">Threadworm</name>
    <dbReference type="NCBI Taxonomy" id="6248"/>
    <lineage>
        <taxon>Eukaryota</taxon>
        <taxon>Metazoa</taxon>
        <taxon>Ecdysozoa</taxon>
        <taxon>Nematoda</taxon>
        <taxon>Chromadorea</taxon>
        <taxon>Rhabditida</taxon>
        <taxon>Tylenchina</taxon>
        <taxon>Panagrolaimomorpha</taxon>
        <taxon>Strongyloidoidea</taxon>
        <taxon>Strongyloididae</taxon>
        <taxon>Strongyloides</taxon>
    </lineage>
</organism>
<accession>A0A0K0EB99</accession>
<proteinExistence type="predicted"/>
<sequence>MISYEVPLPTTKKLLAPVTSKSVLSKLAKKTKKLEEKMKKKSRKMNKKMKDAKEKAFKIKIEKKNNKVKK</sequence>